<name>A0A6A3NEN9_9STRA</name>
<evidence type="ECO:0000313" key="2">
    <source>
        <dbReference type="Proteomes" id="UP000435112"/>
    </source>
</evidence>
<protein>
    <submittedName>
        <fullName evidence="1">Uncharacterized protein</fullName>
    </submittedName>
</protein>
<comment type="caution">
    <text evidence="1">The sequence shown here is derived from an EMBL/GenBank/DDBJ whole genome shotgun (WGS) entry which is preliminary data.</text>
</comment>
<dbReference type="OrthoDB" id="128850at2759"/>
<dbReference type="EMBL" id="QXFU01000112">
    <property type="protein sequence ID" value="KAE9043828.1"/>
    <property type="molecule type" value="Genomic_DNA"/>
</dbReference>
<sequence>MMETDAASQNAVMATGKGVVTINATDVKTVVDVAAKNANVESPCPMPALKTSGPPSMNVALVTKPTSTIPLAKGATGMPQLSRRPTQALITSTLERQPSRNVRRTGEARAVLARTRLRDPMGDLILGDILPVAMSPANVGAGIRLDLYNSKAKLPDEIEINLIKSVSAREDTEYGNTICGGPTETVDVASRLTAEFKLQRRPPDATTHELWVRRVNKLVPTVRFTHNGRPSRVLLTNTGEKPVSCPAHFPVVQWVPHEVLPLTEGYVRVDSTKYRDW</sequence>
<reference evidence="1 2" key="1">
    <citation type="submission" date="2018-09" db="EMBL/GenBank/DDBJ databases">
        <title>Genomic investigation of the strawberry pathogen Phytophthora fragariae indicates pathogenicity is determined by transcriptional variation in three key races.</title>
        <authorList>
            <person name="Adams T.M."/>
            <person name="Armitage A.D."/>
            <person name="Sobczyk M.K."/>
            <person name="Bates H.J."/>
            <person name="Dunwell J.M."/>
            <person name="Nellist C.F."/>
            <person name="Harrison R.J."/>
        </authorList>
    </citation>
    <scope>NUCLEOTIDE SEQUENCE [LARGE SCALE GENOMIC DNA]</scope>
    <source>
        <strain evidence="1 2">SCRP324</strain>
    </source>
</reference>
<gene>
    <name evidence="1" type="ORF">PR002_g3131</name>
</gene>
<proteinExistence type="predicted"/>
<dbReference type="AlphaFoldDB" id="A0A6A3NEN9"/>
<evidence type="ECO:0000313" key="1">
    <source>
        <dbReference type="EMBL" id="KAE9043828.1"/>
    </source>
</evidence>
<organism evidence="1 2">
    <name type="scientific">Phytophthora rubi</name>
    <dbReference type="NCBI Taxonomy" id="129364"/>
    <lineage>
        <taxon>Eukaryota</taxon>
        <taxon>Sar</taxon>
        <taxon>Stramenopiles</taxon>
        <taxon>Oomycota</taxon>
        <taxon>Peronosporomycetes</taxon>
        <taxon>Peronosporales</taxon>
        <taxon>Peronosporaceae</taxon>
        <taxon>Phytophthora</taxon>
    </lineage>
</organism>
<dbReference type="Proteomes" id="UP000435112">
    <property type="component" value="Unassembled WGS sequence"/>
</dbReference>
<accession>A0A6A3NEN9</accession>